<dbReference type="PANTHER" id="PTHR30146">
    <property type="entry name" value="LACI-RELATED TRANSCRIPTIONAL REPRESSOR"/>
    <property type="match status" value="1"/>
</dbReference>
<dbReference type="GO" id="GO:0003700">
    <property type="term" value="F:DNA-binding transcription factor activity"/>
    <property type="evidence" value="ECO:0007669"/>
    <property type="project" value="TreeGrafter"/>
</dbReference>
<dbReference type="SUPFAM" id="SSF53822">
    <property type="entry name" value="Periplasmic binding protein-like I"/>
    <property type="match status" value="1"/>
</dbReference>
<accession>A0A3S4VK65</accession>
<evidence type="ECO:0000259" key="4">
    <source>
        <dbReference type="PROSITE" id="PS50932"/>
    </source>
</evidence>
<organism evidence="5 6">
    <name type="scientific">Haemophilus parainfluenzae</name>
    <dbReference type="NCBI Taxonomy" id="729"/>
    <lineage>
        <taxon>Bacteria</taxon>
        <taxon>Pseudomonadati</taxon>
        <taxon>Pseudomonadota</taxon>
        <taxon>Gammaproteobacteria</taxon>
        <taxon>Pasteurellales</taxon>
        <taxon>Pasteurellaceae</taxon>
        <taxon>Haemophilus</taxon>
    </lineage>
</organism>
<evidence type="ECO:0000256" key="3">
    <source>
        <dbReference type="ARBA" id="ARBA00023163"/>
    </source>
</evidence>
<dbReference type="Proteomes" id="UP000268879">
    <property type="component" value="Chromosome"/>
</dbReference>
<evidence type="ECO:0000256" key="1">
    <source>
        <dbReference type="ARBA" id="ARBA00023015"/>
    </source>
</evidence>
<dbReference type="CDD" id="cd06270">
    <property type="entry name" value="PBP1_GalS-like"/>
    <property type="match status" value="1"/>
</dbReference>
<dbReference type="InterPro" id="IPR000843">
    <property type="entry name" value="HTH_LacI"/>
</dbReference>
<dbReference type="PANTHER" id="PTHR30146:SF109">
    <property type="entry name" value="HTH-TYPE TRANSCRIPTIONAL REGULATOR GALS"/>
    <property type="match status" value="1"/>
</dbReference>
<dbReference type="SUPFAM" id="SSF47413">
    <property type="entry name" value="lambda repressor-like DNA-binding domains"/>
    <property type="match status" value="1"/>
</dbReference>
<keyword evidence="3" id="KW-0804">Transcription</keyword>
<evidence type="ECO:0000313" key="6">
    <source>
        <dbReference type="Proteomes" id="UP000268879"/>
    </source>
</evidence>
<gene>
    <name evidence="5" type="primary">galS</name>
    <name evidence="5" type="ORF">NCTC10665_01129</name>
</gene>
<keyword evidence="1" id="KW-0805">Transcription regulation</keyword>
<dbReference type="Gene3D" id="1.10.260.40">
    <property type="entry name" value="lambda repressor-like DNA-binding domains"/>
    <property type="match status" value="1"/>
</dbReference>
<dbReference type="Gene3D" id="3.40.50.2300">
    <property type="match status" value="2"/>
</dbReference>
<dbReference type="InterPro" id="IPR028082">
    <property type="entry name" value="Peripla_BP_I"/>
</dbReference>
<feature type="domain" description="HTH lacI-type" evidence="4">
    <location>
        <begin position="33"/>
        <end position="87"/>
    </location>
</feature>
<protein>
    <submittedName>
        <fullName evidence="5">DNA-binding transcriptional repressor</fullName>
    </submittedName>
</protein>
<keyword evidence="2 5" id="KW-0238">DNA-binding</keyword>
<dbReference type="CDD" id="cd01392">
    <property type="entry name" value="HTH_LacI"/>
    <property type="match status" value="1"/>
</dbReference>
<dbReference type="PROSITE" id="PS00356">
    <property type="entry name" value="HTH_LACI_1"/>
    <property type="match status" value="1"/>
</dbReference>
<dbReference type="Pfam" id="PF13377">
    <property type="entry name" value="Peripla_BP_3"/>
    <property type="match status" value="1"/>
</dbReference>
<reference evidence="5 6" key="1">
    <citation type="submission" date="2018-12" db="EMBL/GenBank/DDBJ databases">
        <authorList>
            <consortium name="Pathogen Informatics"/>
        </authorList>
    </citation>
    <scope>NUCLEOTIDE SEQUENCE [LARGE SCALE GENOMIC DNA]</scope>
    <source>
        <strain evidence="5 6">NCTC10665</strain>
    </source>
</reference>
<evidence type="ECO:0000313" key="5">
    <source>
        <dbReference type="EMBL" id="VEI31078.1"/>
    </source>
</evidence>
<dbReference type="GO" id="GO:0000976">
    <property type="term" value="F:transcription cis-regulatory region binding"/>
    <property type="evidence" value="ECO:0007669"/>
    <property type="project" value="TreeGrafter"/>
</dbReference>
<dbReference type="AlphaFoldDB" id="A0A3S4VK65"/>
<proteinExistence type="predicted"/>
<evidence type="ECO:0000256" key="2">
    <source>
        <dbReference type="ARBA" id="ARBA00023125"/>
    </source>
</evidence>
<dbReference type="Pfam" id="PF00356">
    <property type="entry name" value="LacI"/>
    <property type="match status" value="1"/>
</dbReference>
<dbReference type="PROSITE" id="PS50932">
    <property type="entry name" value="HTH_LACI_2"/>
    <property type="match status" value="1"/>
</dbReference>
<sequence>MTNVAFLKVTAFNFIQIYYDNYHEKMNEIPVMPTIRDVAELACVSVATVSRVMNHSPSVSEKTRHSVQRAMEVLNYQPNANAQALAIQNTDTIGVVVTDVTDPFFAILVKSVDKVAEEHQKTILIGIGYHYAEKEREAIDTLLRKRCSCLVVHSKALSDEELQHYLENVPGMVVINRVIAGYENRCVSLDNRQGTYLATEMLIRYGHKHIAYIGSNHGILDETERKEGYLEALEAHNFPIVEQAIVHNSPDFEGGEKAMIDLLSYNSNLTAVVAYNDTMAAGAISVLNENNIKVPKQFSIVGFDDMPIARYLIPKLTTIRYPIDLMANYAAKLALSLVDSSIVTPTVVQFNPTLVRRFSVENAMKP</sequence>
<dbReference type="InterPro" id="IPR046335">
    <property type="entry name" value="LacI/GalR-like_sensor"/>
</dbReference>
<dbReference type="InterPro" id="IPR010982">
    <property type="entry name" value="Lambda_DNA-bd_dom_sf"/>
</dbReference>
<name>A0A3S4VK65_HAEPA</name>
<dbReference type="EMBL" id="LR134481">
    <property type="protein sequence ID" value="VEI31078.1"/>
    <property type="molecule type" value="Genomic_DNA"/>
</dbReference>
<dbReference type="SMART" id="SM00354">
    <property type="entry name" value="HTH_LACI"/>
    <property type="match status" value="1"/>
</dbReference>